<sequence>MQRINLLIIISLLTLVPLLETLSSSTLFGLQWRSPLFMDDLRDALVIIKLGGIFLALYLLIMNHSKIRDIFAIKWRFNAFLTTHYLLALLQVPKTTGILSITLDKKN</sequence>
<dbReference type="EMBL" id="LS483452">
    <property type="protein sequence ID" value="SQH75430.1"/>
    <property type="molecule type" value="Genomic_DNA"/>
</dbReference>
<protein>
    <submittedName>
        <fullName evidence="2">Uncharacterized protein</fullName>
    </submittedName>
</protein>
<organism evidence="2 3">
    <name type="scientific">Shewanella benthica</name>
    <dbReference type="NCBI Taxonomy" id="43661"/>
    <lineage>
        <taxon>Bacteria</taxon>
        <taxon>Pseudomonadati</taxon>
        <taxon>Pseudomonadota</taxon>
        <taxon>Gammaproteobacteria</taxon>
        <taxon>Alteromonadales</taxon>
        <taxon>Shewanellaceae</taxon>
        <taxon>Shewanella</taxon>
    </lineage>
</organism>
<accession>A0A330M315</accession>
<feature type="transmembrane region" description="Helical" evidence="1">
    <location>
        <begin position="45"/>
        <end position="61"/>
    </location>
</feature>
<dbReference type="Proteomes" id="UP000250123">
    <property type="component" value="Chromosome SHEWBE"/>
</dbReference>
<keyword evidence="1" id="KW-1133">Transmembrane helix</keyword>
<keyword evidence="1" id="KW-0812">Transmembrane</keyword>
<evidence type="ECO:0000313" key="2">
    <source>
        <dbReference type="EMBL" id="SQH75430.1"/>
    </source>
</evidence>
<dbReference type="KEGG" id="sbk:SHEWBE_1464"/>
<keyword evidence="1" id="KW-0472">Membrane</keyword>
<evidence type="ECO:0000313" key="3">
    <source>
        <dbReference type="Proteomes" id="UP000250123"/>
    </source>
</evidence>
<reference evidence="3" key="1">
    <citation type="submission" date="2018-06" db="EMBL/GenBank/DDBJ databases">
        <authorList>
            <person name="Cea G.-C."/>
            <person name="William W."/>
        </authorList>
    </citation>
    <scope>NUCLEOTIDE SEQUENCE [LARGE SCALE GENOMIC DNA]</scope>
    <source>
        <strain evidence="3">DB21MT-2</strain>
    </source>
</reference>
<evidence type="ECO:0000256" key="1">
    <source>
        <dbReference type="SAM" id="Phobius"/>
    </source>
</evidence>
<dbReference type="AlphaFoldDB" id="A0A330M315"/>
<name>A0A330M315_9GAMM</name>
<gene>
    <name evidence="2" type="ORF">SHEWBE_1464</name>
</gene>
<proteinExistence type="predicted"/>